<name>A0A485NRT3_LYNPA</name>
<proteinExistence type="predicted"/>
<evidence type="ECO:0000313" key="2">
    <source>
        <dbReference type="Proteomes" id="UP000386466"/>
    </source>
</evidence>
<protein>
    <submittedName>
        <fullName evidence="1">Novel protein</fullName>
    </submittedName>
</protein>
<gene>
    <name evidence="1" type="ORF">LYPA_23C010221</name>
</gene>
<accession>A0A485NRT3</accession>
<dbReference type="AlphaFoldDB" id="A0A485NRT3"/>
<evidence type="ECO:0000313" key="1">
    <source>
        <dbReference type="EMBL" id="VFV34784.1"/>
    </source>
</evidence>
<reference evidence="1 2" key="1">
    <citation type="submission" date="2019-01" db="EMBL/GenBank/DDBJ databases">
        <authorList>
            <person name="Alioto T."/>
            <person name="Alioto T."/>
        </authorList>
    </citation>
    <scope>NUCLEOTIDE SEQUENCE [LARGE SCALE GENOMIC DNA]</scope>
</reference>
<dbReference type="Proteomes" id="UP000386466">
    <property type="component" value="Unassembled WGS sequence"/>
</dbReference>
<keyword evidence="2" id="KW-1185">Reference proteome</keyword>
<organism evidence="1 2">
    <name type="scientific">Lynx pardinus</name>
    <name type="common">Iberian lynx</name>
    <name type="synonym">Felis pardina</name>
    <dbReference type="NCBI Taxonomy" id="191816"/>
    <lineage>
        <taxon>Eukaryota</taxon>
        <taxon>Metazoa</taxon>
        <taxon>Chordata</taxon>
        <taxon>Craniata</taxon>
        <taxon>Vertebrata</taxon>
        <taxon>Euteleostomi</taxon>
        <taxon>Mammalia</taxon>
        <taxon>Eutheria</taxon>
        <taxon>Laurasiatheria</taxon>
        <taxon>Carnivora</taxon>
        <taxon>Feliformia</taxon>
        <taxon>Felidae</taxon>
        <taxon>Felinae</taxon>
        <taxon>Lynx</taxon>
    </lineage>
</organism>
<dbReference type="EMBL" id="CAAGRJ010020211">
    <property type="protein sequence ID" value="VFV34784.1"/>
    <property type="molecule type" value="Genomic_DNA"/>
</dbReference>
<sequence length="92" mass="10223">MLFRQCVSQICLSDNNLKKDSATFNTSSSSSFLLMVLCALRKTKASVNQAFVNPVYGNWRDPEKTESSVYSFSNPLYGTTSGCLETISNHLK</sequence>